<organism evidence="1 2">
    <name type="scientific">Thalassospira xiamenensis M-5 = DSM 17429</name>
    <dbReference type="NCBI Taxonomy" id="1123366"/>
    <lineage>
        <taxon>Bacteria</taxon>
        <taxon>Pseudomonadati</taxon>
        <taxon>Pseudomonadota</taxon>
        <taxon>Alphaproteobacteria</taxon>
        <taxon>Rhodospirillales</taxon>
        <taxon>Thalassospiraceae</taxon>
        <taxon>Thalassospira</taxon>
    </lineage>
</organism>
<accession>A0AB72U7T0</accession>
<protein>
    <recommendedName>
        <fullName evidence="3">Metal dependent phosphohydrolase</fullName>
    </recommendedName>
</protein>
<dbReference type="EMBL" id="CP004388">
    <property type="protein sequence ID" value="AJD50277.1"/>
    <property type="molecule type" value="Genomic_DNA"/>
</dbReference>
<dbReference type="SUPFAM" id="SSF109604">
    <property type="entry name" value="HD-domain/PDEase-like"/>
    <property type="match status" value="1"/>
</dbReference>
<dbReference type="AlphaFoldDB" id="A0AB72U7T0"/>
<gene>
    <name evidence="1" type="ORF">TH3_00755</name>
</gene>
<sequence>MMSSDHFPVSFEVRLEVFRHQAAGLSRIRRWNGACDVTVAQHCVQACDLAPPEAAGYALIHDIEEFDTGDITTPVKNTMRALGVWQCFESEIVLPIGL</sequence>
<proteinExistence type="predicted"/>
<reference evidence="1 2" key="1">
    <citation type="journal article" date="2012" name="J. Bacteriol.">
        <title>Genome sequence of Thalassospira xiamenensis type strain M-5.</title>
        <authorList>
            <person name="Lai Q."/>
            <person name="Shao Z."/>
        </authorList>
    </citation>
    <scope>NUCLEOTIDE SEQUENCE [LARGE SCALE GENOMIC DNA]</scope>
    <source>
        <strain evidence="1 2">M-5</strain>
    </source>
</reference>
<dbReference type="KEGG" id="txi:TH3_00755"/>
<evidence type="ECO:0008006" key="3">
    <source>
        <dbReference type="Google" id="ProtNLM"/>
    </source>
</evidence>
<name>A0AB72U7T0_9PROT</name>
<evidence type="ECO:0000313" key="1">
    <source>
        <dbReference type="EMBL" id="AJD50277.1"/>
    </source>
</evidence>
<dbReference type="Proteomes" id="UP000007127">
    <property type="component" value="Chromosome"/>
</dbReference>
<dbReference type="Gene3D" id="1.10.3210.10">
    <property type="entry name" value="Hypothetical protein af1432"/>
    <property type="match status" value="1"/>
</dbReference>
<evidence type="ECO:0000313" key="2">
    <source>
        <dbReference type="Proteomes" id="UP000007127"/>
    </source>
</evidence>